<dbReference type="InterPro" id="IPR020841">
    <property type="entry name" value="PKS_Beta-ketoAc_synthase_dom"/>
</dbReference>
<dbReference type="InterPro" id="IPR036736">
    <property type="entry name" value="ACP-like_sf"/>
</dbReference>
<dbReference type="InterPro" id="IPR016039">
    <property type="entry name" value="Thiolase-like"/>
</dbReference>
<dbReference type="InterPro" id="IPR009081">
    <property type="entry name" value="PP-bd_ACP"/>
</dbReference>
<dbReference type="SUPFAM" id="SSF47336">
    <property type="entry name" value="ACP-like"/>
    <property type="match status" value="1"/>
</dbReference>
<dbReference type="STRING" id="67285.AQI88_16870"/>
<evidence type="ECO:0000256" key="2">
    <source>
        <dbReference type="ARBA" id="ARBA00022553"/>
    </source>
</evidence>
<dbReference type="SUPFAM" id="SSF53901">
    <property type="entry name" value="Thiolase-like"/>
    <property type="match status" value="2"/>
</dbReference>
<dbReference type="Pfam" id="PF00109">
    <property type="entry name" value="ketoacyl-synt"/>
    <property type="match status" value="2"/>
</dbReference>
<evidence type="ECO:0000313" key="11">
    <source>
        <dbReference type="Proteomes" id="UP000054241"/>
    </source>
</evidence>
<proteinExistence type="predicted"/>
<dbReference type="Gene3D" id="3.30.70.3290">
    <property type="match status" value="3"/>
</dbReference>
<dbReference type="Proteomes" id="UP000054241">
    <property type="component" value="Unassembled WGS sequence"/>
</dbReference>
<evidence type="ECO:0000259" key="8">
    <source>
        <dbReference type="PROSITE" id="PS50075"/>
    </source>
</evidence>
<dbReference type="PROSITE" id="PS00012">
    <property type="entry name" value="PHOSPHOPANTETHEINE"/>
    <property type="match status" value="1"/>
</dbReference>
<dbReference type="PANTHER" id="PTHR43775:SF51">
    <property type="entry name" value="INACTIVE PHENOLPHTHIOCEROL SYNTHESIS POLYKETIDE SYNTHASE TYPE I PKS1-RELATED"/>
    <property type="match status" value="1"/>
</dbReference>
<dbReference type="SMART" id="SM00827">
    <property type="entry name" value="PKS_AT"/>
    <property type="match status" value="1"/>
</dbReference>
<dbReference type="SUPFAM" id="SSF52151">
    <property type="entry name" value="FabD/lysophospholipase-like"/>
    <property type="match status" value="2"/>
</dbReference>
<feature type="compositionally biased region" description="Pro residues" evidence="7">
    <location>
        <begin position="1664"/>
        <end position="1681"/>
    </location>
</feature>
<dbReference type="EMBL" id="LMWL01000030">
    <property type="protein sequence ID" value="KUM95310.1"/>
    <property type="molecule type" value="Genomic_DNA"/>
</dbReference>
<dbReference type="InterPro" id="IPR057326">
    <property type="entry name" value="KR_dom"/>
</dbReference>
<dbReference type="InterPro" id="IPR014030">
    <property type="entry name" value="Ketoacyl_synth_N"/>
</dbReference>
<accession>A0A101NLD6</accession>
<keyword evidence="4" id="KW-0045">Antibiotic biosynthesis</keyword>
<dbReference type="InterPro" id="IPR050091">
    <property type="entry name" value="PKS_NRPS_Biosynth_Enz"/>
</dbReference>
<feature type="region of interest" description="Disordered" evidence="7">
    <location>
        <begin position="464"/>
        <end position="546"/>
    </location>
</feature>
<dbReference type="Gene3D" id="3.40.50.720">
    <property type="entry name" value="NAD(P)-binding Rossmann-like Domain"/>
    <property type="match status" value="1"/>
</dbReference>
<feature type="region of interest" description="Disordered" evidence="7">
    <location>
        <begin position="1663"/>
        <end position="1709"/>
    </location>
</feature>
<evidence type="ECO:0000256" key="3">
    <source>
        <dbReference type="ARBA" id="ARBA00022679"/>
    </source>
</evidence>
<dbReference type="InterPro" id="IPR020806">
    <property type="entry name" value="PKS_PP-bd"/>
</dbReference>
<evidence type="ECO:0000256" key="5">
    <source>
        <dbReference type="ARBA" id="ARBA00023268"/>
    </source>
</evidence>
<feature type="domain" description="Ketosynthase family 3 (KS3)" evidence="9">
    <location>
        <begin position="1709"/>
        <end position="2136"/>
    </location>
</feature>
<dbReference type="Pfam" id="PF16197">
    <property type="entry name" value="KAsynt_C_assoc"/>
    <property type="match status" value="1"/>
</dbReference>
<dbReference type="Pfam" id="PF00550">
    <property type="entry name" value="PP-binding"/>
    <property type="match status" value="1"/>
</dbReference>
<dbReference type="InterPro" id="IPR036291">
    <property type="entry name" value="NAD(P)-bd_dom_sf"/>
</dbReference>
<dbReference type="PROSITE" id="PS52004">
    <property type="entry name" value="KS3_2"/>
    <property type="match status" value="2"/>
</dbReference>
<dbReference type="GO" id="GO:0031177">
    <property type="term" value="F:phosphopantetheine binding"/>
    <property type="evidence" value="ECO:0007669"/>
    <property type="project" value="InterPro"/>
</dbReference>
<feature type="compositionally biased region" description="Basic and acidic residues" evidence="7">
    <location>
        <begin position="511"/>
        <end position="541"/>
    </location>
</feature>
<dbReference type="Pfam" id="PF08659">
    <property type="entry name" value="KR"/>
    <property type="match status" value="1"/>
</dbReference>
<dbReference type="Pfam" id="PF00698">
    <property type="entry name" value="Acyl_transf_1"/>
    <property type="match status" value="1"/>
</dbReference>
<dbReference type="SMART" id="SM00822">
    <property type="entry name" value="PKS_KR"/>
    <property type="match status" value="1"/>
</dbReference>
<dbReference type="PROSITE" id="PS00606">
    <property type="entry name" value="KS3_1"/>
    <property type="match status" value="2"/>
</dbReference>
<feature type="compositionally biased region" description="Gly residues" evidence="7">
    <location>
        <begin position="501"/>
        <end position="510"/>
    </location>
</feature>
<dbReference type="Gene3D" id="6.10.140.1830">
    <property type="match status" value="1"/>
</dbReference>
<gene>
    <name evidence="10" type="ORF">AQI88_16870</name>
</gene>
<dbReference type="Gene3D" id="3.40.47.10">
    <property type="match status" value="2"/>
</dbReference>
<dbReference type="FunFam" id="3.40.366.10:FF:000002">
    <property type="entry name" value="Probable polyketide synthase 2"/>
    <property type="match status" value="1"/>
</dbReference>
<dbReference type="CDD" id="cd00833">
    <property type="entry name" value="PKS"/>
    <property type="match status" value="2"/>
</dbReference>
<dbReference type="InterPro" id="IPR016035">
    <property type="entry name" value="Acyl_Trfase/lysoPLipase"/>
</dbReference>
<dbReference type="InterPro" id="IPR018201">
    <property type="entry name" value="Ketoacyl_synth_AS"/>
</dbReference>
<protein>
    <submittedName>
        <fullName evidence="10">Uncharacterized protein</fullName>
    </submittedName>
</protein>
<evidence type="ECO:0000313" key="10">
    <source>
        <dbReference type="EMBL" id="KUM95310.1"/>
    </source>
</evidence>
<keyword evidence="6" id="KW-0012">Acyltransferase</keyword>
<dbReference type="Pfam" id="PF18369">
    <property type="entry name" value="PKS_DE"/>
    <property type="match status" value="1"/>
</dbReference>
<sequence length="2546" mass="264505">MDTDERMRGYLERMVGEVRRSQRLLAEAEAKAHEPIAIVAMSCRYPGGIRSPEDLWRFIAADGDAVSGFPVGRGWDTAKLYDPNPDHPGTTYVREGGFLHDAEEFDAEFFGISPREALAMDPQQRILLETAWEAFERARIDPATLRSTPTGVFVGCNGQDYAARLTRTPPAAEGLLATGNVASVMSGRIAYTFGFEGPAVTLDTACSSSLVALHLAVQALRRGECTLALAGGVTVMSSPVSFVEFSRQRALARGGRCRPFAEGADGMSLAEGVGLLVLERLSDARRAGHRVLAVVRGSAVNQDGASNGLSAPNGPAQQRVIAQALADARLAPEQVDAVEAHGTGTALGDPIEAQALLSAYGQGRPAGRPLWLGSVKGNIGHTQAAAGVAGVIKIVEALGHGVLPPGREVAQPSTKVDWSSGTVRLAAQAEPWETAGAPRRAGVSSFGISGTNAHVIIEEWAERAEREQAERPGPAASVGAGPGSGSGAGLAEVEGASQPGQAGGERGPGPGEKESEPPTLVHREPAGRVHRESAGLVHREPTGAVQSEGVVPVQAEPAGSVQPEAAGSVQCWSLSALNEVALRAQAERLRAQVVARPAEDPAAVAQALATTRTAFPHRAAVVSGDRAGFLAGLDALADGRQAPGLVRGTAVADAKVAFVFPGQGAQLAATGLELLDSAPVFRAEIEKCEAALAPHVDWSLTDVLRGAPGTPPLGGTSVVQPVMFAVNVALAALWRSYGVEPDAVTGSSQGEVAAAYVAGALTLDDAARIIALRSRAAAGIVTDRGAMLSVSLRREQLESRLERWGSRLCVAAYNGPTSHVVAGDEDAVEELRTALEADGVRVRRITATFASHSRHVEPIEERLLRDLSGLTGRRSEVPFHSTVSAGPFDTRGLDAAYWYRNLRRPVELERTVRGLLEQGFTHFVEVSTHPALAFALRETFEGAARPDASAVPSLLRDEGGLRRFVTSVAELHVAGGPVDWAKPAEGRPADAVDLPTYAFQRSRYWLEDAVDEAGRAGGSPAEAEFWQAVEQGDVAALAELVRADGLDDATPLSDLLPALTSWRQRSREEIPLDDWHYRITWMPLPGPAPGAAAGTWLLAVPAGAGAEETAGRVARELTERGGRVVRCDVDTLHGDRTALAARLSDALAGEPAARGLVSLLGLDERPHPGHPAAPAGAAATLTLLHATLDAELALPLHLVTRGAVSVADTDPLTNPAQAMVWGMGRVIALEHPDRWGGLIDLPATADAPWAGRLGALLTGGGEEDQVALRPSGTYARRLVRAEAGQTTAAGWRPSGTVLVTGATGTLGPHIARWLSGRGAEHLVLTSRRGAQAPGMAELRGELGALGTRVTVADCDIADRTAVAELLASLKEQGIKVGTVIHAATLMDLAPLGDIDVARFEESLTAKAAGADHLAELLDGEDLTDFVLFSSVASIWGSGEHGAYAAANAYLDALAEQRRARGLPATSVAWGVWHVQDPYRPKAVDPEQLRLRGLPFMAAGPAFDALGAALDRGEVCVTVVPVDWDRFVTAFTSARARPLLSGVPEARRLMEAAARRTSEADSAAQPDEPAALRRSLAALTEQERESAVRDLVRSVVAEVLGHPSAESVAADRSFRELGLDSLGAVNIRNRLSAATGRPVPATLVFDHPTPAALADHLRTEFLTPAEPPELPAPPRPPEPPAPTARQQERPAPAVRRTVPDDPDHGAQAVTDPVAIVGMGCRFPGGVRTPDELWELVASAGEAITGFPADRGSGEGARTGREAPLGGFLRDAGAFDAEFFGISPDEASAMDPQQRLLLETSWEAIEHAGIDPLSLRGSRTGVFAGASHSGYAAGIIHHAGGSALDRLPRDLPAHLGGGTTASIASGRVAYTLGLEGPAITLDTGCSSALLALHLACRALREGECTLALASGVTVMATPVLFSGLSTFLGLAPDGRSKSFGADADGMGLAEGAGTLLLERLSDARRLGHPVLAVVRGSAVNHVGAGNGLSAPSGPAQQRVMAQALADAGLDAAGIDAVEGHGSGTALGDAIEAQSVISAYGGARPADRPLWLGSVKSHLGNTQCASGAAAVITMALAMRHGVLPASRGADRPSEQVDWSAAAVRPLGESVPWPRADRPRRAGVSSFGASGTNVHLVLEEGPVPERESQGMPQETAALPWVLSARSTAALREQAARLAAHLSAHPQLGTQDVAFTLSAGRAALPHRAAVTGTDRTALLHGLTALAAGRTAPPPVHTGEAATGRRALVFPAFPGSGTGGATQPWAASAIGQLAQEFPAFAVAVGEVRQYAPELALSEFALQVGLFRLLQAWGLRPDCVLGQGLGALPAAHAAGVLSLADACVLLTADTGGDALDRVTAETTYAAPRLPVLEENGAPVAADRLRSPEHWAALLRAPGARGRSGAAAAQSGPPAPGLRGIVLDARTAAFADGTVLAVQHTVLDSERPAPDALFATLAELFVDGVGWNWPAVFTGRPVRRVELPTYAFQRVRYWLDTPPAAEGTDPADRVWAAVRSGDPGALAAALGIEGQGRERPLAQAITALAAVAGPSGPR</sequence>
<evidence type="ECO:0000256" key="1">
    <source>
        <dbReference type="ARBA" id="ARBA00022450"/>
    </source>
</evidence>
<feature type="domain" description="Ketosynthase family 3 (KS3)" evidence="9">
    <location>
        <begin position="33"/>
        <end position="459"/>
    </location>
</feature>
<dbReference type="Gene3D" id="3.40.366.10">
    <property type="entry name" value="Malonyl-Coenzyme A Acyl Carrier Protein, domain 2"/>
    <property type="match status" value="2"/>
</dbReference>
<organism evidence="10 11">
    <name type="scientific">Streptomyces cellostaticus</name>
    <dbReference type="NCBI Taxonomy" id="67285"/>
    <lineage>
        <taxon>Bacteria</taxon>
        <taxon>Bacillati</taxon>
        <taxon>Actinomycetota</taxon>
        <taxon>Actinomycetes</taxon>
        <taxon>Kitasatosporales</taxon>
        <taxon>Streptomycetaceae</taxon>
        <taxon>Streptomyces</taxon>
    </lineage>
</organism>
<dbReference type="GO" id="GO:0006633">
    <property type="term" value="P:fatty acid biosynthetic process"/>
    <property type="evidence" value="ECO:0007669"/>
    <property type="project" value="InterPro"/>
</dbReference>
<dbReference type="CDD" id="cd08952">
    <property type="entry name" value="KR_1_SDR_x"/>
    <property type="match status" value="1"/>
</dbReference>
<dbReference type="InterPro" id="IPR013968">
    <property type="entry name" value="PKS_KR"/>
</dbReference>
<dbReference type="InterPro" id="IPR006162">
    <property type="entry name" value="Ppantetheine_attach_site"/>
</dbReference>
<dbReference type="Pfam" id="PF02801">
    <property type="entry name" value="Ketoacyl-synt_C"/>
    <property type="match status" value="2"/>
</dbReference>
<feature type="domain" description="Carrier" evidence="8">
    <location>
        <begin position="1585"/>
        <end position="1660"/>
    </location>
</feature>
<dbReference type="InterPro" id="IPR014031">
    <property type="entry name" value="Ketoacyl_synth_C"/>
</dbReference>
<dbReference type="InterPro" id="IPR016036">
    <property type="entry name" value="Malonyl_transacylase_ACP-bd"/>
</dbReference>
<dbReference type="FunFam" id="3.40.47.10:FF:000019">
    <property type="entry name" value="Polyketide synthase type I"/>
    <property type="match status" value="1"/>
</dbReference>
<dbReference type="Pfam" id="PF22621">
    <property type="entry name" value="CurL-like_PKS_C"/>
    <property type="match status" value="1"/>
</dbReference>
<dbReference type="InterPro" id="IPR001227">
    <property type="entry name" value="Ac_transferase_dom_sf"/>
</dbReference>
<dbReference type="GO" id="GO:0004315">
    <property type="term" value="F:3-oxoacyl-[acyl-carrier-protein] synthase activity"/>
    <property type="evidence" value="ECO:0007669"/>
    <property type="project" value="InterPro"/>
</dbReference>
<dbReference type="InterPro" id="IPR014043">
    <property type="entry name" value="Acyl_transferase_dom"/>
</dbReference>
<dbReference type="GO" id="GO:0033068">
    <property type="term" value="P:macrolide biosynthetic process"/>
    <property type="evidence" value="ECO:0007669"/>
    <property type="project" value="UniProtKB-ARBA"/>
</dbReference>
<name>A0A101NLD6_9ACTN</name>
<dbReference type="FunFam" id="1.10.1200.10:FF:000007">
    <property type="entry name" value="Probable polyketide synthase pks17"/>
    <property type="match status" value="1"/>
</dbReference>
<dbReference type="SMART" id="SM00823">
    <property type="entry name" value="PKS_PP"/>
    <property type="match status" value="1"/>
</dbReference>
<dbReference type="SUPFAM" id="SSF51735">
    <property type="entry name" value="NAD(P)-binding Rossmann-fold domains"/>
    <property type="match status" value="2"/>
</dbReference>
<keyword evidence="5" id="KW-0511">Multifunctional enzyme</keyword>
<keyword evidence="3" id="KW-0808">Transferase</keyword>
<evidence type="ECO:0000256" key="7">
    <source>
        <dbReference type="SAM" id="MobiDB-lite"/>
    </source>
</evidence>
<dbReference type="InterPro" id="IPR041618">
    <property type="entry name" value="PKS_DE"/>
</dbReference>
<evidence type="ECO:0000259" key="9">
    <source>
        <dbReference type="PROSITE" id="PS52004"/>
    </source>
</evidence>
<evidence type="ECO:0000256" key="4">
    <source>
        <dbReference type="ARBA" id="ARBA00023194"/>
    </source>
</evidence>
<dbReference type="SUPFAM" id="SSF55048">
    <property type="entry name" value="Probable ACP-binding domain of malonyl-CoA ACP transacylase"/>
    <property type="match status" value="1"/>
</dbReference>
<reference evidence="10 11" key="1">
    <citation type="submission" date="2015-10" db="EMBL/GenBank/DDBJ databases">
        <title>Draft genome sequence of Streptomyces cellostaticus DSM 40189, type strain for the species Streptomyces cellostaticus.</title>
        <authorList>
            <person name="Ruckert C."/>
            <person name="Winkler A."/>
            <person name="Kalinowski J."/>
            <person name="Kampfer P."/>
            <person name="Glaeser S."/>
        </authorList>
    </citation>
    <scope>NUCLEOTIDE SEQUENCE [LARGE SCALE GENOMIC DNA]</scope>
    <source>
        <strain evidence="10 11">DSM 40189</strain>
    </source>
</reference>
<dbReference type="SMART" id="SM00825">
    <property type="entry name" value="PKS_KS"/>
    <property type="match status" value="2"/>
</dbReference>
<dbReference type="Gene3D" id="1.10.1200.10">
    <property type="entry name" value="ACP-like"/>
    <property type="match status" value="1"/>
</dbReference>
<dbReference type="GO" id="GO:0004312">
    <property type="term" value="F:fatty acid synthase activity"/>
    <property type="evidence" value="ECO:0007669"/>
    <property type="project" value="TreeGrafter"/>
</dbReference>
<keyword evidence="1" id="KW-0596">Phosphopantetheine</keyword>
<comment type="caution">
    <text evidence="10">The sequence shown here is derived from an EMBL/GenBank/DDBJ whole genome shotgun (WGS) entry which is preliminary data.</text>
</comment>
<dbReference type="PROSITE" id="PS50075">
    <property type="entry name" value="CARRIER"/>
    <property type="match status" value="1"/>
</dbReference>
<dbReference type="OrthoDB" id="9778690at2"/>
<keyword evidence="11" id="KW-1185">Reference proteome</keyword>
<dbReference type="SMART" id="SM01294">
    <property type="entry name" value="PKS_PP_betabranch"/>
    <property type="match status" value="1"/>
</dbReference>
<evidence type="ECO:0000256" key="6">
    <source>
        <dbReference type="ARBA" id="ARBA00023315"/>
    </source>
</evidence>
<keyword evidence="2" id="KW-0597">Phosphoprotein</keyword>
<dbReference type="InterPro" id="IPR032821">
    <property type="entry name" value="PKS_assoc"/>
</dbReference>
<dbReference type="PANTHER" id="PTHR43775">
    <property type="entry name" value="FATTY ACID SYNTHASE"/>
    <property type="match status" value="1"/>
</dbReference>